<organism evidence="1 2">
    <name type="scientific">Lacinutrix iliipiscaria</name>
    <dbReference type="NCBI Taxonomy" id="1230532"/>
    <lineage>
        <taxon>Bacteria</taxon>
        <taxon>Pseudomonadati</taxon>
        <taxon>Bacteroidota</taxon>
        <taxon>Flavobacteriia</taxon>
        <taxon>Flavobacteriales</taxon>
        <taxon>Flavobacteriaceae</taxon>
        <taxon>Lacinutrix</taxon>
    </lineage>
</organism>
<dbReference type="InterPro" id="IPR019734">
    <property type="entry name" value="TPR_rpt"/>
</dbReference>
<protein>
    <submittedName>
        <fullName evidence="1">Tetratricopeptide repeat protein</fullName>
    </submittedName>
</protein>
<evidence type="ECO:0000313" key="2">
    <source>
        <dbReference type="Proteomes" id="UP001597533"/>
    </source>
</evidence>
<dbReference type="EMBL" id="JBHUOV010000001">
    <property type="protein sequence ID" value="MFD2822263.1"/>
    <property type="molecule type" value="Genomic_DNA"/>
</dbReference>
<gene>
    <name evidence="1" type="ORF">ACFS5M_01190</name>
</gene>
<dbReference type="InterPro" id="IPR011990">
    <property type="entry name" value="TPR-like_helical_dom_sf"/>
</dbReference>
<reference evidence="2" key="1">
    <citation type="journal article" date="2019" name="Int. J. Syst. Evol. Microbiol.">
        <title>The Global Catalogue of Microorganisms (GCM) 10K type strain sequencing project: providing services to taxonomists for standard genome sequencing and annotation.</title>
        <authorList>
            <consortium name="The Broad Institute Genomics Platform"/>
            <consortium name="The Broad Institute Genome Sequencing Center for Infectious Disease"/>
            <person name="Wu L."/>
            <person name="Ma J."/>
        </authorList>
    </citation>
    <scope>NUCLEOTIDE SEQUENCE [LARGE SCALE GENOMIC DNA]</scope>
    <source>
        <strain evidence="2">KCTC 32141</strain>
    </source>
</reference>
<name>A0ABW5WLX9_9FLAO</name>
<proteinExistence type="predicted"/>
<dbReference type="Gene3D" id="1.25.40.10">
    <property type="entry name" value="Tetratricopeptide repeat domain"/>
    <property type="match status" value="1"/>
</dbReference>
<dbReference type="SUPFAM" id="SSF48452">
    <property type="entry name" value="TPR-like"/>
    <property type="match status" value="1"/>
</dbReference>
<keyword evidence="2" id="KW-1185">Reference proteome</keyword>
<comment type="caution">
    <text evidence="1">The sequence shown here is derived from an EMBL/GenBank/DDBJ whole genome shotgun (WGS) entry which is preliminary data.</text>
</comment>
<dbReference type="SMART" id="SM00028">
    <property type="entry name" value="TPR"/>
    <property type="match status" value="2"/>
</dbReference>
<dbReference type="RefSeq" id="WP_183484631.1">
    <property type="nucleotide sequence ID" value="NZ_JBHUOV010000001.1"/>
</dbReference>
<sequence length="393" mass="44508">MNFKRMNQPSNQSLHYLLFCLLTVFFLSSVKGQSTISNLQYNGKDEPQVAIIVTLPKGKPQNATVQVGHSFPSGTMFQVPAYTTVFLTSNNNTQRLGPGSKHMAQASPKGEKHKTFFGKVKHYVSNKLNFYKASGPNNKYQGAVEGTEFTVEAVGKDVKFFTSEGSVEIQRRVPVTVDQESAVKRKNERELYTVKKTYVNAGDPEMFYDYDAYEAPANYGTYQEAINQYQSELDQGYYNGEDPFYLADEYSLLGGLYLDSGNPSGAIEPLNKALNLWIEIDPYDPLIAEHYLNLAEAHYLAGNYDTGVSYWDNAVLIIDSGYQYYLQEFNYFYDLGDNDTAWGFGMDLLDMYNGLGYAYELRNNLGGEIEYQYQNPNYWYALADNLDSILAKL</sequence>
<accession>A0ABW5WLX9</accession>
<dbReference type="Proteomes" id="UP001597533">
    <property type="component" value="Unassembled WGS sequence"/>
</dbReference>
<evidence type="ECO:0000313" key="1">
    <source>
        <dbReference type="EMBL" id="MFD2822263.1"/>
    </source>
</evidence>